<dbReference type="Gene3D" id="3.40.50.300">
    <property type="entry name" value="P-loop containing nucleotide triphosphate hydrolases"/>
    <property type="match status" value="1"/>
</dbReference>
<sequence length="309" mass="34394">MSTTVLRIVASYGHQFLGLPLDKRTDTDATAYIQLVTRGKKQGYAVGDWVNVTLTSDNQGAIESINTRENHFYRSEFNKQKNLAANIDQVAIVCATEPAFSEELLGRALICAEVAEIDVLIILNKIDVLDKLDAARETLSLYPKLGYPLIEVAAKNTESLKAELIPRLAGKTTLLMGQSGMGKSSLINALIPDVQLKTREISSVLNSGKHTTTFTRLFDCSFDGEAAQIIDSPGFEQFGMAQFSHSQVQHAMPEFVPHLGKCRFNNCAHIREPQCAILEAIEAGTITENRYHFYLRLVEQLNYYDNARY</sequence>
<accession>A0A345DCC1</accession>
<keyword evidence="3" id="KW-0862">Zinc</keyword>
<dbReference type="AlphaFoldDB" id="A0A345DCC1"/>
<keyword evidence="2 3" id="KW-0342">GTP-binding</keyword>
<dbReference type="NCBIfam" id="TIGR00157">
    <property type="entry name" value="ribosome small subunit-dependent GTPase A"/>
    <property type="match status" value="1"/>
</dbReference>
<evidence type="ECO:0000256" key="3">
    <source>
        <dbReference type="HAMAP-Rule" id="MF_01820"/>
    </source>
</evidence>
<comment type="cofactor">
    <cofactor evidence="3">
        <name>Zn(2+)</name>
        <dbReference type="ChEBI" id="CHEBI:29105"/>
    </cofactor>
    <text evidence="3">Binds 1 zinc ion per subunit.</text>
</comment>
<keyword evidence="7" id="KW-1185">Reference proteome</keyword>
<keyword evidence="3" id="KW-0699">rRNA-binding</keyword>
<dbReference type="CDD" id="cd01854">
    <property type="entry name" value="YjeQ_EngC"/>
    <property type="match status" value="1"/>
</dbReference>
<dbReference type="InterPro" id="IPR027417">
    <property type="entry name" value="P-loop_NTPase"/>
</dbReference>
<keyword evidence="3" id="KW-0690">Ribosome biogenesis</keyword>
<dbReference type="Gene3D" id="1.10.40.50">
    <property type="entry name" value="Probable gtpase engc, domain 3"/>
    <property type="match status" value="1"/>
</dbReference>
<dbReference type="HAMAP" id="MF_01820">
    <property type="entry name" value="GTPase_RsgA"/>
    <property type="match status" value="1"/>
</dbReference>
<feature type="domain" description="EngC GTPase" evidence="4">
    <location>
        <begin position="85"/>
        <end position="236"/>
    </location>
</feature>
<dbReference type="SUPFAM" id="SSF52540">
    <property type="entry name" value="P-loop containing nucleoside triphosphate hydrolases"/>
    <property type="match status" value="1"/>
</dbReference>
<dbReference type="PROSITE" id="PS50936">
    <property type="entry name" value="ENGC_GTPASE"/>
    <property type="match status" value="1"/>
</dbReference>
<reference evidence="7" key="1">
    <citation type="submission" date="2018-07" db="EMBL/GenBank/DDBJ databases">
        <authorList>
            <person name="Kim H."/>
        </authorList>
    </citation>
    <scope>NUCLEOTIDE SEQUENCE [LARGE SCALE GENOMIC DNA]</scope>
    <source>
        <strain evidence="7">F02</strain>
    </source>
</reference>
<evidence type="ECO:0000259" key="4">
    <source>
        <dbReference type="PROSITE" id="PS50936"/>
    </source>
</evidence>
<dbReference type="OrthoDB" id="9809485at2"/>
<dbReference type="GO" id="GO:0046872">
    <property type="term" value="F:metal ion binding"/>
    <property type="evidence" value="ECO:0007669"/>
    <property type="project" value="UniProtKB-KW"/>
</dbReference>
<evidence type="ECO:0000256" key="2">
    <source>
        <dbReference type="ARBA" id="ARBA00023134"/>
    </source>
</evidence>
<dbReference type="GO" id="GO:0005525">
    <property type="term" value="F:GTP binding"/>
    <property type="evidence" value="ECO:0007669"/>
    <property type="project" value="UniProtKB-UniRule"/>
</dbReference>
<dbReference type="InterPro" id="IPR004881">
    <property type="entry name" value="Ribosome_biogen_GTPase_RsgA"/>
</dbReference>
<keyword evidence="3" id="KW-0479">Metal-binding</keyword>
<dbReference type="Proteomes" id="UP000252182">
    <property type="component" value="Chromosome"/>
</dbReference>
<dbReference type="GO" id="GO:0003924">
    <property type="term" value="F:GTPase activity"/>
    <property type="evidence" value="ECO:0007669"/>
    <property type="project" value="UniProtKB-UniRule"/>
</dbReference>
<feature type="domain" description="CP-type G" evidence="5">
    <location>
        <begin position="74"/>
        <end position="238"/>
    </location>
</feature>
<keyword evidence="3" id="KW-0963">Cytoplasm</keyword>
<name>A0A345DCC1_9BURK</name>
<feature type="binding site" evidence="3">
    <location>
        <begin position="124"/>
        <end position="127"/>
    </location>
    <ligand>
        <name>GTP</name>
        <dbReference type="ChEBI" id="CHEBI:37565"/>
    </ligand>
</feature>
<dbReference type="PANTHER" id="PTHR32120">
    <property type="entry name" value="SMALL RIBOSOMAL SUBUNIT BIOGENESIS GTPASE RSGA"/>
    <property type="match status" value="1"/>
</dbReference>
<protein>
    <recommendedName>
        <fullName evidence="3">Small ribosomal subunit biogenesis GTPase RsgA</fullName>
        <ecNumber evidence="3">3.6.1.-</ecNumber>
    </recommendedName>
</protein>
<keyword evidence="1 3" id="KW-0547">Nucleotide-binding</keyword>
<proteinExistence type="inferred from homology"/>
<dbReference type="KEGG" id="hyf:DTO96_101749"/>
<feature type="binding site" evidence="3">
    <location>
        <begin position="177"/>
        <end position="185"/>
    </location>
    <ligand>
        <name>GTP</name>
        <dbReference type="ChEBI" id="CHEBI:37565"/>
    </ligand>
</feature>
<dbReference type="Pfam" id="PF03193">
    <property type="entry name" value="RsgA_GTPase"/>
    <property type="match status" value="1"/>
</dbReference>
<dbReference type="InterPro" id="IPR010914">
    <property type="entry name" value="RsgA_GTPase_dom"/>
</dbReference>
<evidence type="ECO:0000259" key="5">
    <source>
        <dbReference type="PROSITE" id="PS51721"/>
    </source>
</evidence>
<dbReference type="GO" id="GO:0042274">
    <property type="term" value="P:ribosomal small subunit biogenesis"/>
    <property type="evidence" value="ECO:0007669"/>
    <property type="project" value="UniProtKB-UniRule"/>
</dbReference>
<comment type="subcellular location">
    <subcellularLocation>
        <location evidence="3">Cytoplasm</location>
    </subcellularLocation>
</comment>
<dbReference type="InterPro" id="IPR030378">
    <property type="entry name" value="G_CP_dom"/>
</dbReference>
<keyword evidence="3" id="KW-0694">RNA-binding</keyword>
<comment type="similarity">
    <text evidence="3">Belongs to the TRAFAC class YlqF/YawG GTPase family. RsgA subfamily.</text>
</comment>
<dbReference type="EC" id="3.6.1.-" evidence="3"/>
<dbReference type="GO" id="GO:0019843">
    <property type="term" value="F:rRNA binding"/>
    <property type="evidence" value="ECO:0007669"/>
    <property type="project" value="UniProtKB-KW"/>
</dbReference>
<dbReference type="EMBL" id="CP031124">
    <property type="protein sequence ID" value="AXF86009.1"/>
    <property type="molecule type" value="Genomic_DNA"/>
</dbReference>
<feature type="binding site" evidence="3">
    <location>
        <position position="269"/>
    </location>
    <ligand>
        <name>Zn(2+)</name>
        <dbReference type="ChEBI" id="CHEBI:29105"/>
    </ligand>
</feature>
<dbReference type="RefSeq" id="WP_114563134.1">
    <property type="nucleotide sequence ID" value="NZ_CP031124.1"/>
</dbReference>
<keyword evidence="3 6" id="KW-0378">Hydrolase</keyword>
<evidence type="ECO:0000313" key="7">
    <source>
        <dbReference type="Proteomes" id="UP000252182"/>
    </source>
</evidence>
<comment type="subunit">
    <text evidence="3">Monomer. Associates with 30S ribosomal subunit, binds 16S rRNA.</text>
</comment>
<dbReference type="PROSITE" id="PS51721">
    <property type="entry name" value="G_CP"/>
    <property type="match status" value="1"/>
</dbReference>
<feature type="binding site" evidence="3">
    <location>
        <position position="262"/>
    </location>
    <ligand>
        <name>Zn(2+)</name>
        <dbReference type="ChEBI" id="CHEBI:29105"/>
    </ligand>
</feature>
<feature type="binding site" evidence="3">
    <location>
        <position position="275"/>
    </location>
    <ligand>
        <name>Zn(2+)</name>
        <dbReference type="ChEBI" id="CHEBI:29105"/>
    </ligand>
</feature>
<feature type="binding site" evidence="3">
    <location>
        <position position="267"/>
    </location>
    <ligand>
        <name>Zn(2+)</name>
        <dbReference type="ChEBI" id="CHEBI:29105"/>
    </ligand>
</feature>
<evidence type="ECO:0000313" key="6">
    <source>
        <dbReference type="EMBL" id="AXF86009.1"/>
    </source>
</evidence>
<organism evidence="6 7">
    <name type="scientific">Ephemeroptericola cinctiostellae</name>
    <dbReference type="NCBI Taxonomy" id="2268024"/>
    <lineage>
        <taxon>Bacteria</taxon>
        <taxon>Pseudomonadati</taxon>
        <taxon>Pseudomonadota</taxon>
        <taxon>Betaproteobacteria</taxon>
        <taxon>Burkholderiales</taxon>
        <taxon>Burkholderiaceae</taxon>
        <taxon>Ephemeroptericola</taxon>
    </lineage>
</organism>
<dbReference type="PANTHER" id="PTHR32120:SF11">
    <property type="entry name" value="SMALL RIBOSOMAL SUBUNIT BIOGENESIS GTPASE RSGA 1, MITOCHONDRIAL-RELATED"/>
    <property type="match status" value="1"/>
</dbReference>
<comment type="function">
    <text evidence="3">One of several proteins that assist in the late maturation steps of the functional core of the 30S ribosomal subunit. Helps release RbfA from mature subunits. May play a role in the assembly of ribosomal proteins into the subunit. Circularly permuted GTPase that catalyzes slow GTP hydrolysis, GTPase activity is stimulated by the 30S ribosomal subunit.</text>
</comment>
<dbReference type="GO" id="GO:0005737">
    <property type="term" value="C:cytoplasm"/>
    <property type="evidence" value="ECO:0007669"/>
    <property type="project" value="UniProtKB-SubCell"/>
</dbReference>
<gene>
    <name evidence="3 6" type="primary">rsgA</name>
    <name evidence="6" type="ORF">DTO96_101749</name>
</gene>
<evidence type="ECO:0000256" key="1">
    <source>
        <dbReference type="ARBA" id="ARBA00022741"/>
    </source>
</evidence>